<keyword evidence="2" id="KW-1133">Transmembrane helix</keyword>
<dbReference type="GO" id="GO:0043386">
    <property type="term" value="P:mycotoxin biosynthetic process"/>
    <property type="evidence" value="ECO:0007669"/>
    <property type="project" value="InterPro"/>
</dbReference>
<proteinExistence type="inferred from homology"/>
<name>A0A9P4J5K8_9PEZI</name>
<dbReference type="Proteomes" id="UP000799439">
    <property type="component" value="Unassembled WGS sequence"/>
</dbReference>
<evidence type="ECO:0000313" key="3">
    <source>
        <dbReference type="EMBL" id="KAF2152809.1"/>
    </source>
</evidence>
<organism evidence="3 4">
    <name type="scientific">Myriangium duriaei CBS 260.36</name>
    <dbReference type="NCBI Taxonomy" id="1168546"/>
    <lineage>
        <taxon>Eukaryota</taxon>
        <taxon>Fungi</taxon>
        <taxon>Dikarya</taxon>
        <taxon>Ascomycota</taxon>
        <taxon>Pezizomycotina</taxon>
        <taxon>Dothideomycetes</taxon>
        <taxon>Dothideomycetidae</taxon>
        <taxon>Myriangiales</taxon>
        <taxon>Myriangiaceae</taxon>
        <taxon>Myriangium</taxon>
    </lineage>
</organism>
<dbReference type="Pfam" id="PF11807">
    <property type="entry name" value="UstYa"/>
    <property type="match status" value="1"/>
</dbReference>
<sequence length="263" mass="30360">MKITDYISVPQRDSDEGHDNLRLQRRYAVRLQMMSIAAAFLVVSASLNVLLLFRRNPPPWELLDTLPSRYAHLSRNTTTEFFLHTAHASTNRTIQEAAWNEAEIDPWTGIVALDQGYVKDLNLLPSQKWPWDSTKGVYVLNSFHELHCVHTLREGINQYHDGIPQEDRIWSYGHLMHCINLMRQAVMCNADDTPLYIGRINQNANTTSTDAGVGVPRKCRDWNALNGWSRSHSACYRGVNWDDEEFPETERYKFCPDGTQPWL</sequence>
<keyword evidence="2" id="KW-0812">Transmembrane</keyword>
<evidence type="ECO:0000313" key="4">
    <source>
        <dbReference type="Proteomes" id="UP000799439"/>
    </source>
</evidence>
<dbReference type="PANTHER" id="PTHR33365:SF6">
    <property type="entry name" value="OXIDASE USTYA"/>
    <property type="match status" value="1"/>
</dbReference>
<feature type="transmembrane region" description="Helical" evidence="2">
    <location>
        <begin position="31"/>
        <end position="53"/>
    </location>
</feature>
<comment type="similarity">
    <text evidence="1">Belongs to the ustYa family.</text>
</comment>
<protein>
    <submittedName>
        <fullName evidence="3">Uncharacterized protein</fullName>
    </submittedName>
</protein>
<keyword evidence="2" id="KW-0472">Membrane</keyword>
<comment type="caution">
    <text evidence="3">The sequence shown here is derived from an EMBL/GenBank/DDBJ whole genome shotgun (WGS) entry which is preliminary data.</text>
</comment>
<accession>A0A9P4J5K8</accession>
<gene>
    <name evidence="3" type="ORF">K461DRAFT_294446</name>
</gene>
<dbReference type="AlphaFoldDB" id="A0A9P4J5K8"/>
<dbReference type="OrthoDB" id="3687641at2759"/>
<evidence type="ECO:0000256" key="1">
    <source>
        <dbReference type="ARBA" id="ARBA00035112"/>
    </source>
</evidence>
<evidence type="ECO:0000256" key="2">
    <source>
        <dbReference type="SAM" id="Phobius"/>
    </source>
</evidence>
<dbReference type="InterPro" id="IPR021765">
    <property type="entry name" value="UstYa-like"/>
</dbReference>
<keyword evidence="4" id="KW-1185">Reference proteome</keyword>
<reference evidence="3" key="1">
    <citation type="journal article" date="2020" name="Stud. Mycol.">
        <title>101 Dothideomycetes genomes: a test case for predicting lifestyles and emergence of pathogens.</title>
        <authorList>
            <person name="Haridas S."/>
            <person name="Albert R."/>
            <person name="Binder M."/>
            <person name="Bloem J."/>
            <person name="Labutti K."/>
            <person name="Salamov A."/>
            <person name="Andreopoulos B."/>
            <person name="Baker S."/>
            <person name="Barry K."/>
            <person name="Bills G."/>
            <person name="Bluhm B."/>
            <person name="Cannon C."/>
            <person name="Castanera R."/>
            <person name="Culley D."/>
            <person name="Daum C."/>
            <person name="Ezra D."/>
            <person name="Gonzalez J."/>
            <person name="Henrissat B."/>
            <person name="Kuo A."/>
            <person name="Liang C."/>
            <person name="Lipzen A."/>
            <person name="Lutzoni F."/>
            <person name="Magnuson J."/>
            <person name="Mondo S."/>
            <person name="Nolan M."/>
            <person name="Ohm R."/>
            <person name="Pangilinan J."/>
            <person name="Park H.-J."/>
            <person name="Ramirez L."/>
            <person name="Alfaro M."/>
            <person name="Sun H."/>
            <person name="Tritt A."/>
            <person name="Yoshinaga Y."/>
            <person name="Zwiers L.-H."/>
            <person name="Turgeon B."/>
            <person name="Goodwin S."/>
            <person name="Spatafora J."/>
            <person name="Crous P."/>
            <person name="Grigoriev I."/>
        </authorList>
    </citation>
    <scope>NUCLEOTIDE SEQUENCE</scope>
    <source>
        <strain evidence="3">CBS 260.36</strain>
    </source>
</reference>
<dbReference type="PANTHER" id="PTHR33365">
    <property type="entry name" value="YALI0B05434P"/>
    <property type="match status" value="1"/>
</dbReference>
<dbReference type="EMBL" id="ML996086">
    <property type="protein sequence ID" value="KAF2152809.1"/>
    <property type="molecule type" value="Genomic_DNA"/>
</dbReference>